<comment type="caution">
    <text evidence="2">The sequence shown here is derived from an EMBL/GenBank/DDBJ whole genome shotgun (WGS) entry which is preliminary data.</text>
</comment>
<organism evidence="2 3">
    <name type="scientific">Plutella xylostella</name>
    <name type="common">Diamondback moth</name>
    <name type="synonym">Plutella maculipennis</name>
    <dbReference type="NCBI Taxonomy" id="51655"/>
    <lineage>
        <taxon>Eukaryota</taxon>
        <taxon>Metazoa</taxon>
        <taxon>Ecdysozoa</taxon>
        <taxon>Arthropoda</taxon>
        <taxon>Hexapoda</taxon>
        <taxon>Insecta</taxon>
        <taxon>Pterygota</taxon>
        <taxon>Neoptera</taxon>
        <taxon>Endopterygota</taxon>
        <taxon>Lepidoptera</taxon>
        <taxon>Glossata</taxon>
        <taxon>Ditrysia</taxon>
        <taxon>Yponomeutoidea</taxon>
        <taxon>Plutellidae</taxon>
        <taxon>Plutella</taxon>
    </lineage>
</organism>
<keyword evidence="3" id="KW-1185">Reference proteome</keyword>
<evidence type="ECO:0000313" key="2">
    <source>
        <dbReference type="EMBL" id="KAG7294992.1"/>
    </source>
</evidence>
<evidence type="ECO:0000313" key="3">
    <source>
        <dbReference type="Proteomes" id="UP000823941"/>
    </source>
</evidence>
<name>A0ABQ7PPT8_PLUXY</name>
<dbReference type="EMBL" id="JAHIBW010000049">
    <property type="protein sequence ID" value="KAG7294992.1"/>
    <property type="molecule type" value="Genomic_DNA"/>
</dbReference>
<protein>
    <recommendedName>
        <fullName evidence="4">Gag-like protein</fullName>
    </recommendedName>
</protein>
<evidence type="ECO:0000256" key="1">
    <source>
        <dbReference type="SAM" id="MobiDB-lite"/>
    </source>
</evidence>
<feature type="compositionally biased region" description="Polar residues" evidence="1">
    <location>
        <begin position="14"/>
        <end position="29"/>
    </location>
</feature>
<gene>
    <name evidence="2" type="ORF">JYU34_022603</name>
</gene>
<evidence type="ECO:0008006" key="4">
    <source>
        <dbReference type="Google" id="ProtNLM"/>
    </source>
</evidence>
<reference evidence="2 3" key="1">
    <citation type="submission" date="2021-06" db="EMBL/GenBank/DDBJ databases">
        <title>A haploid diamondback moth (Plutella xylostella L.) genome assembly resolves 31 chromosomes and identifies a diamide resistance mutation.</title>
        <authorList>
            <person name="Ward C.M."/>
            <person name="Perry K.D."/>
            <person name="Baker G."/>
            <person name="Powis K."/>
            <person name="Heckel D.G."/>
            <person name="Baxter S.W."/>
        </authorList>
    </citation>
    <scope>NUCLEOTIDE SEQUENCE [LARGE SCALE GENOMIC DNA]</scope>
    <source>
        <strain evidence="2 3">LV</strain>
        <tissue evidence="2">Single pupa</tissue>
    </source>
</reference>
<proteinExistence type="predicted"/>
<feature type="region of interest" description="Disordered" evidence="1">
    <location>
        <begin position="1"/>
        <end position="75"/>
    </location>
</feature>
<dbReference type="Proteomes" id="UP000823941">
    <property type="component" value="Unassembled WGS sequence"/>
</dbReference>
<feature type="compositionally biased region" description="Polar residues" evidence="1">
    <location>
        <begin position="60"/>
        <end position="72"/>
    </location>
</feature>
<sequence length="470" mass="52199">MFGHRTPPVRRMSGQRTTAEPQEAKQGSASHVRRSIGEWEAGKPGQSSVEPPPRAAAVVQGTSSATTPPTQKYKNRTTEARACLTTAKTWLGKARNLRTDIKNEVTQLLERMYQLVKEAEASKTGPLEALSQAQTPADIQADKISPPDTQEGEAVQASLIREIKEHGKMLQENRVEMDKLRGVLLRQQEVAEEVKMTYASVVAAPPAVPLAAARTPARASLHSAVVSSGEVNDTSGEVIEKIRSAVDAKTSGLRVDRLRKAKDQKVIIACETKEELARLTAKIRDSSQHLLVDEVPNKDPLVIFKDVMTYNTDEDMLLSLKNQNSRLLEGIPTEDYRVSVKYRRRTKNPHTNHVVMQVSPKIWGRLTEARKVHVDLQHVKVTDQSPLVQCSRCLGYGHGRKFCTETVDSCIHCGGPHMRAKCEDWIARATPNCRNCSHAKLDKTDHNAFDAQCPTRQRWDALARASVAYC</sequence>
<accession>A0ABQ7PPT8</accession>